<dbReference type="PANTHER" id="PTHR11575:SF24">
    <property type="entry name" value="5'-NUCLEOTIDASE"/>
    <property type="match status" value="1"/>
</dbReference>
<dbReference type="InterPro" id="IPR006146">
    <property type="entry name" value="5'-Nucleotdase_CS"/>
</dbReference>
<keyword evidence="2" id="KW-0547">Nucleotide-binding</keyword>
<dbReference type="Proteomes" id="UP001597211">
    <property type="component" value="Unassembled WGS sequence"/>
</dbReference>
<dbReference type="Pfam" id="PF00149">
    <property type="entry name" value="Metallophos"/>
    <property type="match status" value="1"/>
</dbReference>
<reference evidence="6" key="1">
    <citation type="journal article" date="2019" name="Int. J. Syst. Evol. Microbiol.">
        <title>The Global Catalogue of Microorganisms (GCM) 10K type strain sequencing project: providing services to taxonomists for standard genome sequencing and annotation.</title>
        <authorList>
            <consortium name="The Broad Institute Genomics Platform"/>
            <consortium name="The Broad Institute Genome Sequencing Center for Infectious Disease"/>
            <person name="Wu L."/>
            <person name="Ma J."/>
        </authorList>
    </citation>
    <scope>NUCLEOTIDE SEQUENCE [LARGE SCALE GENOMIC DNA]</scope>
    <source>
        <strain evidence="6">CCUG 48216</strain>
    </source>
</reference>
<keyword evidence="1 2" id="KW-0732">Signal</keyword>
<dbReference type="Gene3D" id="3.60.21.10">
    <property type="match status" value="1"/>
</dbReference>
<dbReference type="InterPro" id="IPR001119">
    <property type="entry name" value="SLH_dom"/>
</dbReference>
<evidence type="ECO:0000256" key="3">
    <source>
        <dbReference type="SAM" id="MobiDB-lite"/>
    </source>
</evidence>
<evidence type="ECO:0000259" key="4">
    <source>
        <dbReference type="PROSITE" id="PS51272"/>
    </source>
</evidence>
<evidence type="ECO:0000256" key="1">
    <source>
        <dbReference type="ARBA" id="ARBA00022729"/>
    </source>
</evidence>
<comment type="similarity">
    <text evidence="2">Belongs to the 5'-nucleotidase family.</text>
</comment>
<gene>
    <name evidence="5" type="ORF">ACFQ2Z_19770</name>
</gene>
<dbReference type="EMBL" id="JBHTKZ010000050">
    <property type="protein sequence ID" value="MFD1183586.1"/>
    <property type="molecule type" value="Genomic_DNA"/>
</dbReference>
<sequence length="724" mass="76399">MNWRNKTFGKLLAISTIVAGLASGAAGLPVSAADPVGTGAKDYQLRVLHTNDTHAHLDNIARRVTAVGAARNDHTLLLDAGDVFSGTLYFNQFSGLADLFFMNELKYDAMTFGNHEFDKGPRTLAEFIKQAKFPFVSANLDFSADSNLKGLSHSGLGKPGEQGQIYPAVIKEIAGEKVGIIGLTTPETSVLSSPGPGIKFADEVQSAQKQVDALEAEGVNKIIVLSHLGYTVDQDLAEAVDGIDVIVGGHSHTKLSAPEVHHAEQEPTLIVQTGEYNQNLGQLDVTFDSTGKLTAWKGELIALDAKDDAGNFLIKSDAAAEAKLKEYAAPLEELKKTVIGKSDVVLDGERGSVRKQETNLGDLIADGMRSKVMSIVKETGVKGYVTIQNGGGIRASIQAGDITLGDLLTTMPFGNNLTALKMTGAEITAALENGVSGVEDGEGRFPQVSGLRFYYDSTKPGEVIDDVTGKKTQNGQRIVKVQVQNEDGTYADIDPKAYYIVATNSFMAAGGDFYASMKQAKDDGRFYELNLVDYEVFREHLDQTVTVKAASQGRITDLKGAALPAEAGGAAPTDPGSTPDTGSVGFTDISSDPHAALIKEAAAAGIVQGYGDGTFRPAAKVTRAEFVVMVSRAFHVPESSVATGYTDISDVPDWALPAVKALKAAGALEALVDQSFLPKNTLTVKEAATVIAEASGKDVNLAGLSADSKVTRSGLVLLLTTALK</sequence>
<dbReference type="InterPro" id="IPR008334">
    <property type="entry name" value="5'-Nucleotdase_C"/>
</dbReference>
<dbReference type="Pfam" id="PF00395">
    <property type="entry name" value="SLH"/>
    <property type="match status" value="2"/>
</dbReference>
<dbReference type="PANTHER" id="PTHR11575">
    <property type="entry name" value="5'-NUCLEOTIDASE-RELATED"/>
    <property type="match status" value="1"/>
</dbReference>
<feature type="signal peptide" evidence="2">
    <location>
        <begin position="1"/>
        <end position="32"/>
    </location>
</feature>
<protein>
    <submittedName>
        <fullName evidence="5">5'-nucleotidase C-terminal domain-containing protein</fullName>
    </submittedName>
</protein>
<dbReference type="InterPro" id="IPR004843">
    <property type="entry name" value="Calcineurin-like_PHP"/>
</dbReference>
<dbReference type="Pfam" id="PF02872">
    <property type="entry name" value="5_nucleotid_C"/>
    <property type="match status" value="1"/>
</dbReference>
<dbReference type="PROSITE" id="PS00785">
    <property type="entry name" value="5_NUCLEOTIDASE_1"/>
    <property type="match status" value="1"/>
</dbReference>
<evidence type="ECO:0000256" key="2">
    <source>
        <dbReference type="RuleBase" id="RU362119"/>
    </source>
</evidence>
<dbReference type="InterPro" id="IPR036907">
    <property type="entry name" value="5'-Nucleotdase_C_sf"/>
</dbReference>
<dbReference type="RefSeq" id="WP_240270687.1">
    <property type="nucleotide sequence ID" value="NZ_JAKSXN010000053.1"/>
</dbReference>
<feature type="domain" description="SLH" evidence="4">
    <location>
        <begin position="581"/>
        <end position="644"/>
    </location>
</feature>
<feature type="region of interest" description="Disordered" evidence="3">
    <location>
        <begin position="565"/>
        <end position="586"/>
    </location>
</feature>
<organism evidence="5 6">
    <name type="scientific">Paenibacillus timonensis</name>
    <dbReference type="NCBI Taxonomy" id="225915"/>
    <lineage>
        <taxon>Bacteria</taxon>
        <taxon>Bacillati</taxon>
        <taxon>Bacillota</taxon>
        <taxon>Bacilli</taxon>
        <taxon>Bacillales</taxon>
        <taxon>Paenibacillaceae</taxon>
        <taxon>Paenibacillus</taxon>
    </lineage>
</organism>
<dbReference type="PRINTS" id="PR01607">
    <property type="entry name" value="APYRASEFAMLY"/>
</dbReference>
<keyword evidence="6" id="KW-1185">Reference proteome</keyword>
<dbReference type="Gene3D" id="3.90.780.10">
    <property type="entry name" value="5'-Nucleotidase, C-terminal domain"/>
    <property type="match status" value="1"/>
</dbReference>
<keyword evidence="2" id="KW-0378">Hydrolase</keyword>
<dbReference type="InterPro" id="IPR029052">
    <property type="entry name" value="Metallo-depent_PP-like"/>
</dbReference>
<dbReference type="SUPFAM" id="SSF56300">
    <property type="entry name" value="Metallo-dependent phosphatases"/>
    <property type="match status" value="1"/>
</dbReference>
<dbReference type="InterPro" id="IPR006179">
    <property type="entry name" value="5_nucleotidase/apyrase"/>
</dbReference>
<dbReference type="SUPFAM" id="SSF55816">
    <property type="entry name" value="5'-nucleotidase (syn. UDP-sugar hydrolase), C-terminal domain"/>
    <property type="match status" value="1"/>
</dbReference>
<feature type="chain" id="PRO_5044991802" evidence="2">
    <location>
        <begin position="33"/>
        <end position="724"/>
    </location>
</feature>
<evidence type="ECO:0000313" key="5">
    <source>
        <dbReference type="EMBL" id="MFD1183586.1"/>
    </source>
</evidence>
<comment type="caution">
    <text evidence="5">The sequence shown here is derived from an EMBL/GenBank/DDBJ whole genome shotgun (WGS) entry which is preliminary data.</text>
</comment>
<name>A0ABW3SH89_9BACL</name>
<accession>A0ABW3SH89</accession>
<dbReference type="PROSITE" id="PS51272">
    <property type="entry name" value="SLH"/>
    <property type="match status" value="1"/>
</dbReference>
<evidence type="ECO:0000313" key="6">
    <source>
        <dbReference type="Proteomes" id="UP001597211"/>
    </source>
</evidence>
<proteinExistence type="inferred from homology"/>